<evidence type="ECO:0000313" key="4">
    <source>
        <dbReference type="Proteomes" id="UP000484255"/>
    </source>
</evidence>
<dbReference type="AlphaFoldDB" id="A0A7C9TI41"/>
<dbReference type="Gene3D" id="3.40.30.10">
    <property type="entry name" value="Glutaredoxin"/>
    <property type="match status" value="1"/>
</dbReference>
<organism evidence="3 4">
    <name type="scientific">Ideonella livida</name>
    <dbReference type="NCBI Taxonomy" id="2707176"/>
    <lineage>
        <taxon>Bacteria</taxon>
        <taxon>Pseudomonadati</taxon>
        <taxon>Pseudomonadota</taxon>
        <taxon>Betaproteobacteria</taxon>
        <taxon>Burkholderiales</taxon>
        <taxon>Sphaerotilaceae</taxon>
        <taxon>Ideonella</taxon>
    </lineage>
</organism>
<evidence type="ECO:0000313" key="3">
    <source>
        <dbReference type="EMBL" id="NDY91001.1"/>
    </source>
</evidence>
<dbReference type="Pfam" id="PF13462">
    <property type="entry name" value="Thioredoxin_4"/>
    <property type="match status" value="1"/>
</dbReference>
<feature type="region of interest" description="Disordered" evidence="1">
    <location>
        <begin position="1"/>
        <end position="25"/>
    </location>
</feature>
<protein>
    <submittedName>
        <fullName evidence="3">DsbC family protein</fullName>
    </submittedName>
</protein>
<dbReference type="EMBL" id="JAAGOH010000006">
    <property type="protein sequence ID" value="NDY91001.1"/>
    <property type="molecule type" value="Genomic_DNA"/>
</dbReference>
<accession>A0A7C9TI41</accession>
<comment type="caution">
    <text evidence="3">The sequence shown here is derived from an EMBL/GenBank/DDBJ whole genome shotgun (WGS) entry which is preliminary data.</text>
</comment>
<reference evidence="3 4" key="1">
    <citation type="submission" date="2020-02" db="EMBL/GenBank/DDBJ databases">
        <title>Ideonella bacterium strain TBM-1.</title>
        <authorList>
            <person name="Chen W.-M."/>
        </authorList>
    </citation>
    <scope>NUCLEOTIDE SEQUENCE [LARGE SCALE GENOMIC DNA]</scope>
    <source>
        <strain evidence="3 4">TBM-1</strain>
    </source>
</reference>
<dbReference type="InterPro" id="IPR036249">
    <property type="entry name" value="Thioredoxin-like_sf"/>
</dbReference>
<evidence type="ECO:0000256" key="1">
    <source>
        <dbReference type="SAM" id="MobiDB-lite"/>
    </source>
</evidence>
<dbReference type="InterPro" id="IPR012336">
    <property type="entry name" value="Thioredoxin-like_fold"/>
</dbReference>
<dbReference type="SUPFAM" id="SSF52833">
    <property type="entry name" value="Thioredoxin-like"/>
    <property type="match status" value="1"/>
</dbReference>
<evidence type="ECO:0000259" key="2">
    <source>
        <dbReference type="Pfam" id="PF13462"/>
    </source>
</evidence>
<sequence length="220" mass="23196">MNPTVLLPSDPAPHAPAAQVVPSGASGPWRRRQWLAATAAAGLGLTPAVAVRAQGQAAPPIKLAPEEAYALAAGGHGLSVGPLMAAHPVYVFFDTTCPHCAHLWQASEALTGKLRFVWMPVGLLRPGVSLRQGATILAAASPQQAMRENETRVAQRLGGIPIAQDLSEEVLGKVRTNTQIFEKLGADSVPLMLYRHARTGAYGARAGSLDEPRLRELLGQ</sequence>
<proteinExistence type="predicted"/>
<keyword evidence="4" id="KW-1185">Reference proteome</keyword>
<dbReference type="RefSeq" id="WP_163456851.1">
    <property type="nucleotide sequence ID" value="NZ_JAAGOH010000006.1"/>
</dbReference>
<feature type="domain" description="Thioredoxin-like fold" evidence="2">
    <location>
        <begin position="78"/>
        <end position="145"/>
    </location>
</feature>
<name>A0A7C9TI41_9BURK</name>
<dbReference type="Proteomes" id="UP000484255">
    <property type="component" value="Unassembled WGS sequence"/>
</dbReference>
<gene>
    <name evidence="3" type="ORF">G3A44_07305</name>
</gene>